<evidence type="ECO:0000256" key="2">
    <source>
        <dbReference type="ARBA" id="ARBA00022741"/>
    </source>
</evidence>
<dbReference type="Gene3D" id="1.20.1200.10">
    <property type="entry name" value="Cobalamin adenosyltransferase-like"/>
    <property type="match status" value="1"/>
</dbReference>
<dbReference type="Proteomes" id="UP001058072">
    <property type="component" value="Chromosome"/>
</dbReference>
<dbReference type="EMBL" id="CP071249">
    <property type="protein sequence ID" value="UUF06903.1"/>
    <property type="molecule type" value="Genomic_DNA"/>
</dbReference>
<dbReference type="GO" id="GO:0005524">
    <property type="term" value="F:ATP binding"/>
    <property type="evidence" value="ECO:0007669"/>
    <property type="project" value="UniProtKB-KW"/>
</dbReference>
<keyword evidence="3" id="KW-0067">ATP-binding</keyword>
<dbReference type="Proteomes" id="UP001058016">
    <property type="component" value="Chromosome"/>
</dbReference>
<dbReference type="GO" id="GO:0016740">
    <property type="term" value="F:transferase activity"/>
    <property type="evidence" value="ECO:0007669"/>
    <property type="project" value="UniProtKB-KW"/>
</dbReference>
<protein>
    <recommendedName>
        <fullName evidence="4">Cobalamin adenosyltransferase-like domain-containing protein</fullName>
    </recommendedName>
</protein>
<proteinExistence type="predicted"/>
<dbReference type="RefSeq" id="WP_068758922.1">
    <property type="nucleotide sequence ID" value="NZ_CP071249.1"/>
</dbReference>
<name>A0A9Q9FID6_9FIRM</name>
<dbReference type="Pfam" id="PF01923">
    <property type="entry name" value="Cob_adeno_trans"/>
    <property type="match status" value="1"/>
</dbReference>
<gene>
    <name evidence="5" type="ORF">J0J69_04835</name>
    <name evidence="6" type="ORF">J0J70_11025</name>
</gene>
<dbReference type="InterPro" id="IPR036451">
    <property type="entry name" value="CblAdoTrfase-like_sf"/>
</dbReference>
<evidence type="ECO:0000259" key="4">
    <source>
        <dbReference type="Pfam" id="PF01923"/>
    </source>
</evidence>
<evidence type="ECO:0000313" key="6">
    <source>
        <dbReference type="EMBL" id="UUF08129.1"/>
    </source>
</evidence>
<keyword evidence="2" id="KW-0547">Nucleotide-binding</keyword>
<dbReference type="InterPro" id="IPR016030">
    <property type="entry name" value="CblAdoTrfase-like"/>
</dbReference>
<evidence type="ECO:0000313" key="8">
    <source>
        <dbReference type="Proteomes" id="UP001058072"/>
    </source>
</evidence>
<evidence type="ECO:0000256" key="1">
    <source>
        <dbReference type="ARBA" id="ARBA00022679"/>
    </source>
</evidence>
<feature type="domain" description="Cobalamin adenosyltransferase-like" evidence="4">
    <location>
        <begin position="26"/>
        <end position="148"/>
    </location>
</feature>
<sequence length="167" mass="19247">MSQNWDLIAYPFLNEKGRLVDHEVLTDTLSSTLGMICSLSTPLKEETWWLMEMVLHLNGSIRGRLAVSEEDLNKGLDMLHTLKEKNKERLNRFVYPTGHEVSSWYHIARCQAKQVVRNLYLLEQDGLDVPQLVIDFANLIANLLFAFSVEVNAVFEVDEVEFISKSY</sequence>
<evidence type="ECO:0000313" key="5">
    <source>
        <dbReference type="EMBL" id="UUF06903.1"/>
    </source>
</evidence>
<accession>A0A9Q9FID6</accession>
<reference evidence="6 7" key="1">
    <citation type="submission" date="2021-03" db="EMBL/GenBank/DDBJ databases">
        <title>Comparative Genomics and Metabolomics in the genus Turicibacter.</title>
        <authorList>
            <person name="Maki J."/>
            <person name="Looft T."/>
        </authorList>
    </citation>
    <scope>NUCLEOTIDE SEQUENCE</scope>
    <source>
        <strain evidence="6">ISU324</strain>
        <strain evidence="5 7">MMM721</strain>
    </source>
</reference>
<dbReference type="EMBL" id="CP071250">
    <property type="protein sequence ID" value="UUF08129.1"/>
    <property type="molecule type" value="Genomic_DNA"/>
</dbReference>
<dbReference type="SUPFAM" id="SSF89028">
    <property type="entry name" value="Cobalamin adenosyltransferase-like"/>
    <property type="match status" value="1"/>
</dbReference>
<evidence type="ECO:0000313" key="7">
    <source>
        <dbReference type="Proteomes" id="UP001058016"/>
    </source>
</evidence>
<organism evidence="6 8">
    <name type="scientific">Turicibacter bilis</name>
    <dbReference type="NCBI Taxonomy" id="2735723"/>
    <lineage>
        <taxon>Bacteria</taxon>
        <taxon>Bacillati</taxon>
        <taxon>Bacillota</taxon>
        <taxon>Erysipelotrichia</taxon>
        <taxon>Erysipelotrichales</taxon>
        <taxon>Turicibacteraceae</taxon>
        <taxon>Turicibacter</taxon>
    </lineage>
</organism>
<dbReference type="AlphaFoldDB" id="A0A9Q9FID6"/>
<keyword evidence="1" id="KW-0808">Transferase</keyword>
<keyword evidence="7" id="KW-1185">Reference proteome</keyword>
<evidence type="ECO:0000256" key="3">
    <source>
        <dbReference type="ARBA" id="ARBA00022840"/>
    </source>
</evidence>